<dbReference type="Gene3D" id="3.40.50.2020">
    <property type="match status" value="1"/>
</dbReference>
<accession>A0AA50KS88</accession>
<dbReference type="Gene3D" id="3.30.1310.20">
    <property type="entry name" value="PRTase-like"/>
    <property type="match status" value="1"/>
</dbReference>
<dbReference type="InterPro" id="IPR029057">
    <property type="entry name" value="PRTase-like"/>
</dbReference>
<sequence>MQQPFPDRHQAGVILGRELARLRHKCKWPAPLIVLALPRGGVPVAAPVAGALSAPLDLMMVRKLGCPGNPELAMGAVASGGVHFLNHPLIRELGISQYQIELALQQEQRELARRENKYRHRRPPLALANKTVILVDDGLATGATMRVAIEATLAHQPDRVLVAVPVGSADTIAELAPLVDRVCCLATPLPFFSVGQWYLDFPQVNDAELMTLMAGA</sequence>
<dbReference type="InterPro" id="IPR000836">
    <property type="entry name" value="PRTase_dom"/>
</dbReference>
<dbReference type="CDD" id="cd06223">
    <property type="entry name" value="PRTases_typeI"/>
    <property type="match status" value="1"/>
</dbReference>
<evidence type="ECO:0000313" key="3">
    <source>
        <dbReference type="Proteomes" id="UP001223802"/>
    </source>
</evidence>
<dbReference type="KEGG" id="ope:PU634_08535"/>
<name>A0AA50KS88_9GAMM</name>
<dbReference type="SUPFAM" id="SSF53271">
    <property type="entry name" value="PRTase-like"/>
    <property type="match status" value="1"/>
</dbReference>
<dbReference type="GO" id="GO:0016757">
    <property type="term" value="F:glycosyltransferase activity"/>
    <property type="evidence" value="ECO:0007669"/>
    <property type="project" value="UniProtKB-KW"/>
</dbReference>
<proteinExistence type="predicted"/>
<protein>
    <submittedName>
        <fullName evidence="2">Phosphoribosyltransferase</fullName>
    </submittedName>
</protein>
<reference evidence="2 3" key="1">
    <citation type="submission" date="2023-02" db="EMBL/GenBank/DDBJ databases">
        <title>Complete genome sequence of a novel bacterium Oceanimonas sp. NTOU-MSR1 isolated from marine coast sediment.</title>
        <authorList>
            <person name="Yang H.-T."/>
            <person name="Chen Y.-L."/>
            <person name="Ho Y.-N."/>
        </authorList>
    </citation>
    <scope>NUCLEOTIDE SEQUENCE [LARGE SCALE GENOMIC DNA]</scope>
    <source>
        <strain evidence="2 3">NTOU-MSR1</strain>
    </source>
</reference>
<keyword evidence="2" id="KW-0328">Glycosyltransferase</keyword>
<dbReference type="Proteomes" id="UP001223802">
    <property type="component" value="Chromosome"/>
</dbReference>
<feature type="domain" description="Phosphoribosyltransferase" evidence="1">
    <location>
        <begin position="8"/>
        <end position="168"/>
    </location>
</feature>
<gene>
    <name evidence="2" type="ORF">PU634_08535</name>
</gene>
<keyword evidence="3" id="KW-1185">Reference proteome</keyword>
<evidence type="ECO:0000313" key="2">
    <source>
        <dbReference type="EMBL" id="WMC12396.1"/>
    </source>
</evidence>
<dbReference type="AlphaFoldDB" id="A0AA50KS88"/>
<dbReference type="EMBL" id="CP118224">
    <property type="protein sequence ID" value="WMC12396.1"/>
    <property type="molecule type" value="Genomic_DNA"/>
</dbReference>
<dbReference type="RefSeq" id="WP_306763626.1">
    <property type="nucleotide sequence ID" value="NZ_CP118224.1"/>
</dbReference>
<dbReference type="Pfam" id="PF00156">
    <property type="entry name" value="Pribosyltran"/>
    <property type="match status" value="1"/>
</dbReference>
<keyword evidence="2" id="KW-0808">Transferase</keyword>
<organism evidence="2 3">
    <name type="scientific">Oceanimonas pelagia</name>
    <dbReference type="NCBI Taxonomy" id="3028314"/>
    <lineage>
        <taxon>Bacteria</taxon>
        <taxon>Pseudomonadati</taxon>
        <taxon>Pseudomonadota</taxon>
        <taxon>Gammaproteobacteria</taxon>
        <taxon>Aeromonadales</taxon>
        <taxon>Aeromonadaceae</taxon>
        <taxon>Oceanimonas</taxon>
    </lineage>
</organism>
<evidence type="ECO:0000259" key="1">
    <source>
        <dbReference type="Pfam" id="PF00156"/>
    </source>
</evidence>